<organism evidence="1 2">
    <name type="scientific">Oceanobacillus zhaokaii</name>
    <dbReference type="NCBI Taxonomy" id="2052660"/>
    <lineage>
        <taxon>Bacteria</taxon>
        <taxon>Bacillati</taxon>
        <taxon>Bacillota</taxon>
        <taxon>Bacilli</taxon>
        <taxon>Bacillales</taxon>
        <taxon>Bacillaceae</taxon>
        <taxon>Oceanobacillus</taxon>
    </lineage>
</organism>
<proteinExistence type="predicted"/>
<dbReference type="AlphaFoldDB" id="A0A345PCE5"/>
<dbReference type="RefSeq" id="WP_114914969.1">
    <property type="nucleotide sequence ID" value="NZ_CP024848.1"/>
</dbReference>
<reference evidence="2" key="1">
    <citation type="submission" date="2017-11" db="EMBL/GenBank/DDBJ databases">
        <authorList>
            <person name="Zhu W."/>
        </authorList>
    </citation>
    <scope>NUCLEOTIDE SEQUENCE [LARGE SCALE GENOMIC DNA]</scope>
    <source>
        <strain evidence="2">160</strain>
    </source>
</reference>
<evidence type="ECO:0000313" key="2">
    <source>
        <dbReference type="Proteomes" id="UP000253908"/>
    </source>
</evidence>
<accession>A0A345PCE5</accession>
<gene>
    <name evidence="1" type="ORF">CUC15_01110</name>
</gene>
<dbReference type="Proteomes" id="UP000253908">
    <property type="component" value="Chromosome"/>
</dbReference>
<protein>
    <submittedName>
        <fullName evidence="1">Uncharacterized protein</fullName>
    </submittedName>
</protein>
<name>A0A345PCE5_9BACI</name>
<keyword evidence="2" id="KW-1185">Reference proteome</keyword>
<dbReference type="EMBL" id="CP024848">
    <property type="protein sequence ID" value="AXI07675.1"/>
    <property type="molecule type" value="Genomic_DNA"/>
</dbReference>
<dbReference type="KEGG" id="ocn:CUC15_01110"/>
<evidence type="ECO:0000313" key="1">
    <source>
        <dbReference type="EMBL" id="AXI07675.1"/>
    </source>
</evidence>
<sequence length="64" mass="7376">MGRIITMILRYAAVAINWIWRNIKNVAAALVSAIRAGYTALSNFCQKYAWACIAVYNWLDRTFF</sequence>